<dbReference type="OrthoDB" id="6255742at2759"/>
<proteinExistence type="predicted"/>
<dbReference type="STRING" id="400727.A0A2T7P1M4"/>
<name>A0A2T7P1M4_POMCA</name>
<keyword evidence="4" id="KW-1185">Reference proteome</keyword>
<evidence type="ECO:0000313" key="4">
    <source>
        <dbReference type="Proteomes" id="UP000245119"/>
    </source>
</evidence>
<dbReference type="InterPro" id="IPR000477">
    <property type="entry name" value="RT_dom"/>
</dbReference>
<protein>
    <recommendedName>
        <fullName evidence="2">Reverse transcriptase domain-containing protein</fullName>
    </recommendedName>
</protein>
<evidence type="ECO:0000313" key="3">
    <source>
        <dbReference type="EMBL" id="PVD27306.1"/>
    </source>
</evidence>
<dbReference type="CDD" id="cd01650">
    <property type="entry name" value="RT_nLTR_like"/>
    <property type="match status" value="1"/>
</dbReference>
<evidence type="ECO:0000259" key="2">
    <source>
        <dbReference type="Pfam" id="PF00078"/>
    </source>
</evidence>
<gene>
    <name evidence="3" type="ORF">C0Q70_12461</name>
</gene>
<feature type="domain" description="Reverse transcriptase" evidence="2">
    <location>
        <begin position="88"/>
        <end position="229"/>
    </location>
</feature>
<dbReference type="Proteomes" id="UP000245119">
    <property type="component" value="Linkage Group LG7"/>
</dbReference>
<evidence type="ECO:0000256" key="1">
    <source>
        <dbReference type="SAM" id="MobiDB-lite"/>
    </source>
</evidence>
<dbReference type="PANTHER" id="PTHR47027">
    <property type="entry name" value="REVERSE TRANSCRIPTASE DOMAIN-CONTAINING PROTEIN"/>
    <property type="match status" value="1"/>
</dbReference>
<comment type="caution">
    <text evidence="3">The sequence shown here is derived from an EMBL/GenBank/DDBJ whole genome shotgun (WGS) entry which is preliminary data.</text>
</comment>
<reference evidence="3 4" key="1">
    <citation type="submission" date="2018-04" db="EMBL/GenBank/DDBJ databases">
        <title>The genome of golden apple snail Pomacea canaliculata provides insight into stress tolerance and invasive adaptation.</title>
        <authorList>
            <person name="Liu C."/>
            <person name="Liu B."/>
            <person name="Ren Y."/>
            <person name="Zhang Y."/>
            <person name="Wang H."/>
            <person name="Li S."/>
            <person name="Jiang F."/>
            <person name="Yin L."/>
            <person name="Zhang G."/>
            <person name="Qian W."/>
            <person name="Fan W."/>
        </authorList>
    </citation>
    <scope>NUCLEOTIDE SEQUENCE [LARGE SCALE GENOMIC DNA]</scope>
    <source>
        <strain evidence="3">SZHN2017</strain>
        <tissue evidence="3">Muscle</tissue>
    </source>
</reference>
<dbReference type="EMBL" id="PZQS01000007">
    <property type="protein sequence ID" value="PVD27306.1"/>
    <property type="molecule type" value="Genomic_DNA"/>
</dbReference>
<organism evidence="3 4">
    <name type="scientific">Pomacea canaliculata</name>
    <name type="common">Golden apple snail</name>
    <dbReference type="NCBI Taxonomy" id="400727"/>
    <lineage>
        <taxon>Eukaryota</taxon>
        <taxon>Metazoa</taxon>
        <taxon>Spiralia</taxon>
        <taxon>Lophotrochozoa</taxon>
        <taxon>Mollusca</taxon>
        <taxon>Gastropoda</taxon>
        <taxon>Caenogastropoda</taxon>
        <taxon>Architaenioglossa</taxon>
        <taxon>Ampullarioidea</taxon>
        <taxon>Ampullariidae</taxon>
        <taxon>Pomacea</taxon>
    </lineage>
</organism>
<accession>A0A2T7P1M4</accession>
<dbReference type="PANTHER" id="PTHR47027:SF25">
    <property type="entry name" value="REVERSE TRANSCRIPTASE DOMAIN-CONTAINING PROTEIN"/>
    <property type="match status" value="1"/>
</dbReference>
<sequence length="310" mass="36277">MKYLTDHHQQTLCRTAPSKYQPANQDRNHRNHQVLEFWQGGRPRWHSCRSTQGRPNSRSRDATSPAEENLGKEQVSADWKLGYLVKLPKEGELTQCRNWREITLLSIPSKVLTKIILERLKTALDRRLRQEQAGFRRGKSCTDQIATLRIIIEQSIEWQSPLYITFVDFEKAFDSVDRETIWKLMQHYGFPPKFMDIIRQLYENSTCRVIHKGKLTDPFAVRTGVRQGCLRKWGWIGHTLRKPAHNITRQALGWNPQGRRKVGRPRQKWTRSVHREAETAGMTWSQLERDAQDRVRWRDVVAALCSTGGV</sequence>
<feature type="region of interest" description="Disordered" evidence="1">
    <location>
        <begin position="1"/>
        <end position="28"/>
    </location>
</feature>
<dbReference type="AlphaFoldDB" id="A0A2T7P1M4"/>
<dbReference type="Pfam" id="PF00078">
    <property type="entry name" value="RVT_1"/>
    <property type="match status" value="1"/>
</dbReference>
<feature type="region of interest" description="Disordered" evidence="1">
    <location>
        <begin position="45"/>
        <end position="73"/>
    </location>
</feature>